<dbReference type="InterPro" id="IPR000836">
    <property type="entry name" value="PRTase_dom"/>
</dbReference>
<comment type="caution">
    <text evidence="13">The sequence shown here is derived from an EMBL/GenBank/DDBJ whole genome shotgun (WGS) entry which is preliminary data.</text>
</comment>
<evidence type="ECO:0000256" key="10">
    <source>
        <dbReference type="ARBA" id="ARBA00022679"/>
    </source>
</evidence>
<evidence type="ECO:0000256" key="3">
    <source>
        <dbReference type="ARBA" id="ARBA00004496"/>
    </source>
</evidence>
<comment type="subcellular location">
    <subcellularLocation>
        <location evidence="3">Cytoplasm</location>
    </subcellularLocation>
</comment>
<accession>A0A388TDD3</accession>
<sequence length="168" mass="18651">MLTKLDQAIVNYPDFPVKGVLFRDLNPIYKQPELLKGLVREFSKKVQTLGHFDYIAGIEARGFILAVALAYELGCAFLPVRKKGKLPGKVQTVTYQLEYGEDSLQVQEDQDLRGAKILIVDDVFATGGTMRGVLELFRRCGAEPAFGVILDIKLSDRQALGAPNFALF</sequence>
<reference evidence="13 14" key="1">
    <citation type="journal article" date="2019" name="ISME J.">
        <title>Genome analyses of uncultured TG2/ZB3 bacteria in 'Margulisbacteria' specifically attached to ectosymbiotic spirochetes of protists in the termite gut.</title>
        <authorList>
            <person name="Utami Y.D."/>
            <person name="Kuwahara H."/>
            <person name="Igai K."/>
            <person name="Murakami T."/>
            <person name="Sugaya K."/>
            <person name="Morikawa T."/>
            <person name="Nagura Y."/>
            <person name="Yuki M."/>
            <person name="Deevong P."/>
            <person name="Inoue T."/>
            <person name="Kihara K."/>
            <person name="Lo N."/>
            <person name="Yamada A."/>
            <person name="Ohkuma M."/>
            <person name="Hongoh Y."/>
        </authorList>
    </citation>
    <scope>NUCLEOTIDE SEQUENCE [LARGE SCALE GENOMIC DNA]</scope>
    <source>
        <strain evidence="13">NkOx7-01</strain>
    </source>
</reference>
<evidence type="ECO:0000256" key="1">
    <source>
        <dbReference type="ARBA" id="ARBA00000868"/>
    </source>
</evidence>
<gene>
    <name evidence="13" type="primary">apt</name>
    <name evidence="13" type="ORF">NO1_1712</name>
</gene>
<dbReference type="GO" id="GO:0006166">
    <property type="term" value="P:purine ribonucleoside salvage"/>
    <property type="evidence" value="ECO:0007669"/>
    <property type="project" value="UniProtKB-KW"/>
</dbReference>
<evidence type="ECO:0000259" key="12">
    <source>
        <dbReference type="Pfam" id="PF00156"/>
    </source>
</evidence>
<comment type="function">
    <text evidence="2">Catalyzes a salvage reaction resulting in the formation of AMP, that is energically less costly than de novo synthesis.</text>
</comment>
<keyword evidence="14" id="KW-1185">Reference proteome</keyword>
<keyword evidence="10" id="KW-0808">Transferase</keyword>
<dbReference type="GO" id="GO:0002055">
    <property type="term" value="F:adenine binding"/>
    <property type="evidence" value="ECO:0007669"/>
    <property type="project" value="TreeGrafter"/>
</dbReference>
<keyword evidence="9 13" id="KW-0328">Glycosyltransferase</keyword>
<dbReference type="SUPFAM" id="SSF53271">
    <property type="entry name" value="PRTase-like"/>
    <property type="match status" value="1"/>
</dbReference>
<evidence type="ECO:0000256" key="2">
    <source>
        <dbReference type="ARBA" id="ARBA00003968"/>
    </source>
</evidence>
<dbReference type="GO" id="GO:0005737">
    <property type="term" value="C:cytoplasm"/>
    <property type="evidence" value="ECO:0007669"/>
    <property type="project" value="UniProtKB-SubCell"/>
</dbReference>
<evidence type="ECO:0000256" key="7">
    <source>
        <dbReference type="ARBA" id="ARBA00011893"/>
    </source>
</evidence>
<comment type="catalytic activity">
    <reaction evidence="1">
        <text>AMP + diphosphate = 5-phospho-alpha-D-ribose 1-diphosphate + adenine</text>
        <dbReference type="Rhea" id="RHEA:16609"/>
        <dbReference type="ChEBI" id="CHEBI:16708"/>
        <dbReference type="ChEBI" id="CHEBI:33019"/>
        <dbReference type="ChEBI" id="CHEBI:58017"/>
        <dbReference type="ChEBI" id="CHEBI:456215"/>
        <dbReference type="EC" id="2.4.2.7"/>
    </reaction>
</comment>
<dbReference type="InterPro" id="IPR029057">
    <property type="entry name" value="PRTase-like"/>
</dbReference>
<comment type="subunit">
    <text evidence="6">Homodimer.</text>
</comment>
<evidence type="ECO:0000313" key="14">
    <source>
        <dbReference type="Proteomes" id="UP000269352"/>
    </source>
</evidence>
<evidence type="ECO:0000256" key="9">
    <source>
        <dbReference type="ARBA" id="ARBA00022676"/>
    </source>
</evidence>
<proteinExistence type="inferred from homology"/>
<dbReference type="InterPro" id="IPR050054">
    <property type="entry name" value="UPRTase/APRTase"/>
</dbReference>
<dbReference type="EC" id="2.4.2.7" evidence="7"/>
<dbReference type="Gene3D" id="3.40.50.2020">
    <property type="match status" value="1"/>
</dbReference>
<dbReference type="GO" id="GO:0044209">
    <property type="term" value="P:AMP salvage"/>
    <property type="evidence" value="ECO:0007669"/>
    <property type="project" value="TreeGrafter"/>
</dbReference>
<name>A0A388TDD3_TERA1</name>
<dbReference type="GO" id="GO:0003999">
    <property type="term" value="F:adenine phosphoribosyltransferase activity"/>
    <property type="evidence" value="ECO:0007669"/>
    <property type="project" value="UniProtKB-EC"/>
</dbReference>
<dbReference type="GO" id="GO:0006168">
    <property type="term" value="P:adenine salvage"/>
    <property type="evidence" value="ECO:0007669"/>
    <property type="project" value="TreeGrafter"/>
</dbReference>
<dbReference type="Pfam" id="PF00156">
    <property type="entry name" value="Pribosyltran"/>
    <property type="match status" value="1"/>
</dbReference>
<keyword evidence="8" id="KW-0963">Cytoplasm</keyword>
<keyword evidence="11" id="KW-0660">Purine salvage</keyword>
<dbReference type="CDD" id="cd06223">
    <property type="entry name" value="PRTases_typeI"/>
    <property type="match status" value="1"/>
</dbReference>
<comment type="similarity">
    <text evidence="5">Belongs to the purine/pyrimidine phosphoribosyltransferase family.</text>
</comment>
<protein>
    <recommendedName>
        <fullName evidence="7">adenine phosphoribosyltransferase</fullName>
        <ecNumber evidence="7">2.4.2.7</ecNumber>
    </recommendedName>
</protein>
<evidence type="ECO:0000313" key="13">
    <source>
        <dbReference type="EMBL" id="GBR74555.1"/>
    </source>
</evidence>
<evidence type="ECO:0000256" key="8">
    <source>
        <dbReference type="ARBA" id="ARBA00022490"/>
    </source>
</evidence>
<dbReference type="Proteomes" id="UP000269352">
    <property type="component" value="Unassembled WGS sequence"/>
</dbReference>
<evidence type="ECO:0000256" key="4">
    <source>
        <dbReference type="ARBA" id="ARBA00004659"/>
    </source>
</evidence>
<comment type="pathway">
    <text evidence="4">Purine metabolism; AMP biosynthesis via salvage pathway; AMP from adenine: step 1/1.</text>
</comment>
<dbReference type="NCBIfam" id="NF002636">
    <property type="entry name" value="PRK02304.1-5"/>
    <property type="match status" value="1"/>
</dbReference>
<dbReference type="FunFam" id="3.40.50.2020:FF:000004">
    <property type="entry name" value="Adenine phosphoribosyltransferase"/>
    <property type="match status" value="1"/>
</dbReference>
<dbReference type="AlphaFoldDB" id="A0A388TDD3"/>
<dbReference type="GO" id="GO:0016208">
    <property type="term" value="F:AMP binding"/>
    <property type="evidence" value="ECO:0007669"/>
    <property type="project" value="TreeGrafter"/>
</dbReference>
<organism evidence="13 14">
    <name type="scientific">Termititenax aidoneus</name>
    <dbReference type="NCBI Taxonomy" id="2218524"/>
    <lineage>
        <taxon>Bacteria</taxon>
        <taxon>Bacillati</taxon>
        <taxon>Candidatus Margulisiibacteriota</taxon>
        <taxon>Candidatus Termititenacia</taxon>
        <taxon>Candidatus Termititenacales</taxon>
        <taxon>Candidatus Termititenacaceae</taxon>
        <taxon>Candidatus Termititenax</taxon>
    </lineage>
</organism>
<dbReference type="PANTHER" id="PTHR32315">
    <property type="entry name" value="ADENINE PHOSPHORIBOSYLTRANSFERASE"/>
    <property type="match status" value="1"/>
</dbReference>
<evidence type="ECO:0000256" key="6">
    <source>
        <dbReference type="ARBA" id="ARBA00011738"/>
    </source>
</evidence>
<feature type="domain" description="Phosphoribosyltransferase" evidence="12">
    <location>
        <begin position="28"/>
        <end position="143"/>
    </location>
</feature>
<dbReference type="PANTHER" id="PTHR32315:SF3">
    <property type="entry name" value="ADENINE PHOSPHORIBOSYLTRANSFERASE"/>
    <property type="match status" value="1"/>
</dbReference>
<evidence type="ECO:0000256" key="5">
    <source>
        <dbReference type="ARBA" id="ARBA00008391"/>
    </source>
</evidence>
<evidence type="ECO:0000256" key="11">
    <source>
        <dbReference type="ARBA" id="ARBA00022726"/>
    </source>
</evidence>
<dbReference type="EMBL" id="BGZN01000054">
    <property type="protein sequence ID" value="GBR74555.1"/>
    <property type="molecule type" value="Genomic_DNA"/>
</dbReference>